<accession>A0AAX4KYA5</accession>
<dbReference type="GeneID" id="89336637"/>
<dbReference type="PANTHER" id="PTHR34301">
    <property type="entry name" value="DNA-BINDING PROTEIN-RELATED"/>
    <property type="match status" value="1"/>
</dbReference>
<evidence type="ECO:0000313" key="2">
    <source>
        <dbReference type="Proteomes" id="UP001432202"/>
    </source>
</evidence>
<dbReference type="EMBL" id="CP146016">
    <property type="protein sequence ID" value="WWQ59382.1"/>
    <property type="molecule type" value="Genomic_DNA"/>
</dbReference>
<name>A0AAX4KYA5_9CREN</name>
<dbReference type="RefSeq" id="WP_338598504.1">
    <property type="nucleotide sequence ID" value="NZ_CP146016.1"/>
</dbReference>
<reference evidence="1 2" key="1">
    <citation type="submission" date="2024-02" db="EMBL/GenBank/DDBJ databases">
        <title>STSV induces naive adaptation in Sulfolobus.</title>
        <authorList>
            <person name="Xiang X."/>
            <person name="Song M."/>
        </authorList>
    </citation>
    <scope>NUCLEOTIDE SEQUENCE [LARGE SCALE GENOMIC DNA]</scope>
    <source>
        <strain evidence="1 2">RT2</strain>
    </source>
</reference>
<dbReference type="Proteomes" id="UP001432202">
    <property type="component" value="Chromosome"/>
</dbReference>
<dbReference type="Gene3D" id="1.10.8.60">
    <property type="match status" value="1"/>
</dbReference>
<dbReference type="SUPFAM" id="SSF52540">
    <property type="entry name" value="P-loop containing nucleoside triphosphate hydrolases"/>
    <property type="match status" value="1"/>
</dbReference>
<protein>
    <submittedName>
        <fullName evidence="1">Uncharacterized protein</fullName>
    </submittedName>
</protein>
<keyword evidence="2" id="KW-1185">Reference proteome</keyword>
<gene>
    <name evidence="1" type="ORF">V6M85_07675</name>
</gene>
<dbReference type="Gene3D" id="1.10.10.10">
    <property type="entry name" value="Winged helix-like DNA-binding domain superfamily/Winged helix DNA-binding domain"/>
    <property type="match status" value="1"/>
</dbReference>
<dbReference type="InterPro" id="IPR036388">
    <property type="entry name" value="WH-like_DNA-bd_sf"/>
</dbReference>
<dbReference type="PANTHER" id="PTHR34301:SF8">
    <property type="entry name" value="ATPASE DOMAIN-CONTAINING PROTEIN"/>
    <property type="match status" value="1"/>
</dbReference>
<evidence type="ECO:0000313" key="1">
    <source>
        <dbReference type="EMBL" id="WWQ59382.1"/>
    </source>
</evidence>
<proteinExistence type="predicted"/>
<sequence>MEEVLKQVEAEKPFYGRNFIRIYLDRFEVEKSKEFLIRGFKEEGIEISKDVVEKAVKYFDGIPGWLAYFGRSYTYSLKHGLNPDIKEIVKEASKQVTSDFQRFLKTSNSPYRYAGIVLSLSELRKARLKEITSYLSTLLKENVSEGRVKELIDTLINYGFVIKVKLGIYSLPNDMPTKLGLRVSAKKWLRQ</sequence>
<organism evidence="1 2">
    <name type="scientific">Sulfolobus tengchongensis</name>
    <dbReference type="NCBI Taxonomy" id="207809"/>
    <lineage>
        <taxon>Archaea</taxon>
        <taxon>Thermoproteota</taxon>
        <taxon>Thermoprotei</taxon>
        <taxon>Sulfolobales</taxon>
        <taxon>Sulfolobaceae</taxon>
        <taxon>Sulfolobus</taxon>
    </lineage>
</organism>
<dbReference type="AlphaFoldDB" id="A0AAX4KYA5"/>
<dbReference type="InterPro" id="IPR027417">
    <property type="entry name" value="P-loop_NTPase"/>
</dbReference>